<comment type="subcellular location">
    <subcellularLocation>
        <location evidence="1">Membrane</location>
        <topology evidence="1">Multi-pass membrane protein</topology>
    </subcellularLocation>
    <subcellularLocation>
        <location evidence="2">Membrane</location>
        <topology evidence="2">Single-pass membrane protein</topology>
    </subcellularLocation>
</comment>
<evidence type="ECO:0000259" key="12">
    <source>
        <dbReference type="PROSITE" id="PS50929"/>
    </source>
</evidence>
<dbReference type="GO" id="GO:0015562">
    <property type="term" value="F:efflux transmembrane transporter activity"/>
    <property type="evidence" value="ECO:0007669"/>
    <property type="project" value="InterPro"/>
</dbReference>
<name>A0AA39CIA3_9EURO</name>
<dbReference type="Pfam" id="PF26002">
    <property type="entry name" value="Beta-barrel_AprE"/>
    <property type="match status" value="1"/>
</dbReference>
<keyword evidence="7" id="KW-0067">ATP-binding</keyword>
<dbReference type="PROSITE" id="PS50990">
    <property type="entry name" value="PEPTIDASE_C39"/>
    <property type="match status" value="1"/>
</dbReference>
<dbReference type="Pfam" id="PF00005">
    <property type="entry name" value="ABC_tran"/>
    <property type="match status" value="1"/>
</dbReference>
<organism evidence="14">
    <name type="scientific">Knufia peltigerae</name>
    <dbReference type="NCBI Taxonomy" id="1002370"/>
    <lineage>
        <taxon>Eukaryota</taxon>
        <taxon>Fungi</taxon>
        <taxon>Dikarya</taxon>
        <taxon>Ascomycota</taxon>
        <taxon>Pezizomycotina</taxon>
        <taxon>Eurotiomycetes</taxon>
        <taxon>Chaetothyriomycetidae</taxon>
        <taxon>Chaetothyriales</taxon>
        <taxon>Trichomeriaceae</taxon>
        <taxon>Knufia</taxon>
    </lineage>
</organism>
<dbReference type="InterPro" id="IPR003593">
    <property type="entry name" value="AAA+_ATPase"/>
</dbReference>
<dbReference type="CDD" id="cd18587">
    <property type="entry name" value="ABC_6TM_LapB_like"/>
    <property type="match status" value="1"/>
</dbReference>
<dbReference type="InterPro" id="IPR005074">
    <property type="entry name" value="Peptidase_C39"/>
</dbReference>
<comment type="caution">
    <text evidence="14">The sequence shown here is derived from an EMBL/GenBank/DDBJ whole genome shotgun (WGS) entry which is preliminary data.</text>
</comment>
<dbReference type="Pfam" id="PF02321">
    <property type="entry name" value="OEP"/>
    <property type="match status" value="1"/>
</dbReference>
<evidence type="ECO:0000256" key="4">
    <source>
        <dbReference type="ARBA" id="ARBA00022448"/>
    </source>
</evidence>
<evidence type="ECO:0000256" key="7">
    <source>
        <dbReference type="ARBA" id="ARBA00022840"/>
    </source>
</evidence>
<dbReference type="InterPro" id="IPR017750">
    <property type="entry name" value="ATPase_T1SS"/>
</dbReference>
<evidence type="ECO:0000256" key="10">
    <source>
        <dbReference type="SAM" id="Phobius"/>
    </source>
</evidence>
<dbReference type="InterPro" id="IPR036640">
    <property type="entry name" value="ABC1_TM_sf"/>
</dbReference>
<evidence type="ECO:0000256" key="1">
    <source>
        <dbReference type="ARBA" id="ARBA00004141"/>
    </source>
</evidence>
<evidence type="ECO:0000256" key="3">
    <source>
        <dbReference type="ARBA" id="ARBA00009477"/>
    </source>
</evidence>
<gene>
    <name evidence="14" type="ORF">H2204_015546</name>
</gene>
<sequence length="1484" mass="162449">MSVEQAVQAGLAIHPRVRAALSEAERAGTDVKIARGGYFPALQVSGGPQAGHMSEMVYDVTLSQMLFDWGRTRSQVAAASATERRYLAALEVARDDAALDIIETYLDVLVARERVAAVRDFLQRIEGVRGMARDRSGSGYADRTELDRAQLEFARGQDQLALEEGALRDADNQLALLLGQTPGQLQVPVLSADARPWQQELEAAIDAAPLLRESSEDAAAAEAELAESRAALKPQLNVEASALRREIGGQMENDSVVSLRLRMDVVRGLSNFQRPAAARQRLEAARWSADATRRDLRRKMRTLFDNGDALVLREQALQQQVDESSRVGTLYHDQFQVGRRDIIDLLSVQRERMEAERQLATLRMERIRIDYRAAAQGGPMQTPRIEVAGGSSNLPRDPLQDGLLLLCARLGRPLGAAELVDGIALEQGRLPLQRVPRALRRADLNARVEAFDLVDIDDYLLPALLLLNNGNTVLLTALEDGQVRVEVPQADGGAQAMALPALQSLYSGTAVFAKPRFRSDGRVGSFAAGDDQHWFYGPLRQLWRSYAEVGAAAFVANLLAIATAIFAMQVYDRVVPVAAFDTLWVLASGVAVAVVIEGVLRVLRGQLLQVLGKRMDLQLGTLLFARVLGTRVAAKPASMGAFSTQVREFEGVRDFFTSSTAALLSDLPFVFVFLLLIALIGGHVVWVPIVACVLMVLPGLLAQRRLGELSRQNLREGAMKNSILLEAFEHLETVKATRAEGRSLKHWESLTAQLAGTALKSSTLTASISHGAAVVQQLCYVGVVAFGVYRIHDGAMTVGALVACSILASRAVAPLSQVAAVLGRWQHTKVAMEGLDQLMGAEQERPQGARFVHKPRLQGAYQLHEVRLAFGEGAWVVDVHGLSIAPGQRVALLGGNGAGKSSLLRLLSGLVTPQQGRMLLDDVALSQIDPGDRARNIGYLPQDVALFHGTLRENLNLEGAAWRDEELLEALDAVGIGPFVRGNPLGLDQMVLGNGSLSGGQRQAIGLARVILQDPPIVLLDEPTAAFDQHSETHVVQFLQRWLGQRTLVLTTHKRSMLALVERAVVMRDGRIIMDGPLDQVVQGNQGTMADRRRNAQRLRRDLADPLLAATHPVYRPLLWVLLATVAIAVLWAALAQLDQVTRGEGRVVPFSRMQKIQSLEGGILDRLLVKEGDLVVVGQPLVRLEETHFRTNYEESANQSQVLRAAIARLEAEVLGKGTIEFPADIPGDSALARSEQELYQSRRATLQQSSAAIGQQLAIARDQLRIVRPLVARNAVSQMEELKLAQEIATLTGKLSELRNTYFQDAYTERSKLKAELSSLEPIVHQRQDQLRRTEILSPVRGRVNTVLINTRGGVIPPGEPIMEVIPVEERLLVEARIKPRDVAFLVPGMQAKVKITAYDYTIYGELSGTVEQISADTIEEDTPRGKESFYQVLIRTDGSQLRRHGEVLPIIPGMVADVDILTGKRSVLNYLLRPLIKARLN</sequence>
<dbReference type="Gene3D" id="3.90.70.10">
    <property type="entry name" value="Cysteine proteinases"/>
    <property type="match status" value="1"/>
</dbReference>
<evidence type="ECO:0000256" key="5">
    <source>
        <dbReference type="ARBA" id="ARBA00022692"/>
    </source>
</evidence>
<evidence type="ECO:0000256" key="2">
    <source>
        <dbReference type="ARBA" id="ARBA00004167"/>
    </source>
</evidence>
<dbReference type="InterPro" id="IPR011527">
    <property type="entry name" value="ABC1_TM_dom"/>
</dbReference>
<dbReference type="GO" id="GO:0016020">
    <property type="term" value="C:membrane"/>
    <property type="evidence" value="ECO:0007669"/>
    <property type="project" value="UniProtKB-SubCell"/>
</dbReference>
<dbReference type="InterPro" id="IPR003439">
    <property type="entry name" value="ABC_transporter-like_ATP-bd"/>
</dbReference>
<keyword evidence="6" id="KW-0547">Nucleotide-binding</keyword>
<feature type="domain" description="Peptidase C39" evidence="13">
    <location>
        <begin position="391"/>
        <end position="513"/>
    </location>
</feature>
<dbReference type="NCBIfam" id="TIGR03375">
    <property type="entry name" value="type_I_sec_LssB"/>
    <property type="match status" value="1"/>
</dbReference>
<dbReference type="PANTHER" id="PTHR30386">
    <property type="entry name" value="MEMBRANE FUSION SUBUNIT OF EMRAB-TOLC MULTIDRUG EFFLUX PUMP"/>
    <property type="match status" value="1"/>
</dbReference>
<dbReference type="GO" id="GO:0008233">
    <property type="term" value="F:peptidase activity"/>
    <property type="evidence" value="ECO:0007669"/>
    <property type="project" value="InterPro"/>
</dbReference>
<protein>
    <recommendedName>
        <fullName evidence="15">Type I secretion system permease/ATPase</fullName>
    </recommendedName>
</protein>
<evidence type="ECO:0000313" key="14">
    <source>
        <dbReference type="EMBL" id="KAJ9609316.1"/>
    </source>
</evidence>
<reference evidence="14" key="1">
    <citation type="submission" date="2022-10" db="EMBL/GenBank/DDBJ databases">
        <title>Culturing micro-colonial fungi from biological soil crusts in the Mojave desert and describing Neophaeococcomyces mojavensis, and introducing the new genera and species Taxawa tesnikishii.</title>
        <authorList>
            <person name="Kurbessoian T."/>
            <person name="Stajich J.E."/>
        </authorList>
    </citation>
    <scope>NUCLEOTIDE SEQUENCE</scope>
    <source>
        <strain evidence="14">TK_35</strain>
    </source>
</reference>
<dbReference type="Gene3D" id="1.20.1600.10">
    <property type="entry name" value="Outer membrane efflux proteins (OEP)"/>
    <property type="match status" value="1"/>
</dbReference>
<dbReference type="PROSITE" id="PS50929">
    <property type="entry name" value="ABC_TM1F"/>
    <property type="match status" value="1"/>
</dbReference>
<dbReference type="PANTHER" id="PTHR30386:SF26">
    <property type="entry name" value="TRANSPORT PROTEIN COMB"/>
    <property type="match status" value="1"/>
</dbReference>
<dbReference type="SMART" id="SM00382">
    <property type="entry name" value="AAA"/>
    <property type="match status" value="1"/>
</dbReference>
<evidence type="ECO:0000256" key="9">
    <source>
        <dbReference type="ARBA" id="ARBA00023136"/>
    </source>
</evidence>
<dbReference type="InterPro" id="IPR017871">
    <property type="entry name" value="ABC_transporter-like_CS"/>
</dbReference>
<feature type="domain" description="ABC transmembrane type-1" evidence="12">
    <location>
        <begin position="549"/>
        <end position="827"/>
    </location>
</feature>
<dbReference type="GO" id="GO:0016887">
    <property type="term" value="F:ATP hydrolysis activity"/>
    <property type="evidence" value="ECO:0007669"/>
    <property type="project" value="InterPro"/>
</dbReference>
<dbReference type="SUPFAM" id="SSF56954">
    <property type="entry name" value="Outer membrane efflux proteins (OEP)"/>
    <property type="match status" value="1"/>
</dbReference>
<dbReference type="InterPro" id="IPR003423">
    <property type="entry name" value="OMP_efflux"/>
</dbReference>
<dbReference type="GO" id="GO:0006508">
    <property type="term" value="P:proteolysis"/>
    <property type="evidence" value="ECO:0007669"/>
    <property type="project" value="InterPro"/>
</dbReference>
<feature type="transmembrane region" description="Helical" evidence="10">
    <location>
        <begin position="583"/>
        <end position="603"/>
    </location>
</feature>
<dbReference type="EMBL" id="JAPDRN010000257">
    <property type="protein sequence ID" value="KAJ9609316.1"/>
    <property type="molecule type" value="Genomic_DNA"/>
</dbReference>
<dbReference type="InterPro" id="IPR027417">
    <property type="entry name" value="P-loop_NTPase"/>
</dbReference>
<dbReference type="SUPFAM" id="SSF90123">
    <property type="entry name" value="ABC transporter transmembrane region"/>
    <property type="match status" value="1"/>
</dbReference>
<dbReference type="PROSITE" id="PS00211">
    <property type="entry name" value="ABC_TRANSPORTER_1"/>
    <property type="match status" value="1"/>
</dbReference>
<evidence type="ECO:0000259" key="11">
    <source>
        <dbReference type="PROSITE" id="PS50893"/>
    </source>
</evidence>
<evidence type="ECO:0000259" key="13">
    <source>
        <dbReference type="PROSITE" id="PS50990"/>
    </source>
</evidence>
<dbReference type="InterPro" id="IPR050739">
    <property type="entry name" value="MFP"/>
</dbReference>
<comment type="similarity">
    <text evidence="3">Belongs to the membrane fusion protein (MFP) (TC 8.A.1) family.</text>
</comment>
<keyword evidence="5 10" id="KW-0812">Transmembrane</keyword>
<keyword evidence="4" id="KW-0813">Transport</keyword>
<dbReference type="PROSITE" id="PS00543">
    <property type="entry name" value="HLYD_FAMILY"/>
    <property type="match status" value="1"/>
</dbReference>
<keyword evidence="9 10" id="KW-0472">Membrane</keyword>
<dbReference type="PRINTS" id="PR01490">
    <property type="entry name" value="RTXTOXIND"/>
</dbReference>
<dbReference type="GO" id="GO:0005524">
    <property type="term" value="F:ATP binding"/>
    <property type="evidence" value="ECO:0007669"/>
    <property type="project" value="UniProtKB-KW"/>
</dbReference>
<dbReference type="PROSITE" id="PS50893">
    <property type="entry name" value="ABC_TRANSPORTER_2"/>
    <property type="match status" value="1"/>
</dbReference>
<feature type="domain" description="ABC transporter" evidence="11">
    <location>
        <begin position="861"/>
        <end position="1094"/>
    </location>
</feature>
<dbReference type="SUPFAM" id="SSF52540">
    <property type="entry name" value="P-loop containing nucleoside triphosphate hydrolases"/>
    <property type="match status" value="1"/>
</dbReference>
<feature type="transmembrane region" description="Helical" evidence="10">
    <location>
        <begin position="549"/>
        <end position="571"/>
    </location>
</feature>
<dbReference type="Gene3D" id="2.40.30.170">
    <property type="match status" value="1"/>
</dbReference>
<dbReference type="Gene3D" id="3.40.50.300">
    <property type="entry name" value="P-loop containing nucleotide triphosphate hydrolases"/>
    <property type="match status" value="1"/>
</dbReference>
<dbReference type="GO" id="GO:0140359">
    <property type="term" value="F:ABC-type transporter activity"/>
    <property type="evidence" value="ECO:0007669"/>
    <property type="project" value="InterPro"/>
</dbReference>
<evidence type="ECO:0008006" key="15">
    <source>
        <dbReference type="Google" id="ProtNLM"/>
    </source>
</evidence>
<keyword evidence="8 10" id="KW-1133">Transmembrane helix</keyword>
<feature type="transmembrane region" description="Helical" evidence="10">
    <location>
        <begin position="669"/>
        <end position="702"/>
    </location>
</feature>
<evidence type="ECO:0000256" key="6">
    <source>
        <dbReference type="ARBA" id="ARBA00022741"/>
    </source>
</evidence>
<accession>A0AA39CIA3</accession>
<dbReference type="Gene3D" id="1.20.1560.10">
    <property type="entry name" value="ABC transporter type 1, transmembrane domain"/>
    <property type="match status" value="1"/>
</dbReference>
<evidence type="ECO:0000256" key="8">
    <source>
        <dbReference type="ARBA" id="ARBA00022989"/>
    </source>
</evidence>
<dbReference type="Pfam" id="PF00664">
    <property type="entry name" value="ABC_membrane"/>
    <property type="match status" value="1"/>
</dbReference>
<dbReference type="GO" id="GO:0009306">
    <property type="term" value="P:protein secretion"/>
    <property type="evidence" value="ECO:0007669"/>
    <property type="project" value="InterPro"/>
</dbReference>
<dbReference type="InterPro" id="IPR006144">
    <property type="entry name" value="Secretion_HlyD_CS"/>
</dbReference>
<proteinExistence type="inferred from homology"/>
<dbReference type="InterPro" id="IPR058982">
    <property type="entry name" value="Beta-barrel_AprE"/>
</dbReference>